<keyword evidence="10" id="KW-1185">Reference proteome</keyword>
<gene>
    <name evidence="9" type="ORF">SAMN04487905_10828</name>
</gene>
<keyword evidence="5 8" id="KW-1133">Transmembrane helix</keyword>
<dbReference type="SUPFAM" id="SSF103481">
    <property type="entry name" value="Multidrug resistance efflux transporter EmrE"/>
    <property type="match status" value="1"/>
</dbReference>
<protein>
    <submittedName>
        <fullName evidence="9">Quaternary ammonium compound-resistance protein SugE</fullName>
    </submittedName>
</protein>
<keyword evidence="3" id="KW-1003">Cell membrane</keyword>
<dbReference type="Pfam" id="PF00893">
    <property type="entry name" value="Multi_Drug_Res"/>
    <property type="match status" value="1"/>
</dbReference>
<dbReference type="AlphaFoldDB" id="A0A1H0V6P9"/>
<dbReference type="PANTHER" id="PTHR30561">
    <property type="entry name" value="SMR FAMILY PROTON-DEPENDENT DRUG EFFLUX TRANSPORTER SUGE"/>
    <property type="match status" value="1"/>
</dbReference>
<comment type="similarity">
    <text evidence="7">Belongs to the drug/metabolite transporter (DMT) superfamily. Small multidrug resistance (SMR) (TC 2.A.7.1) family.</text>
</comment>
<dbReference type="STRING" id="405564.SAMN04487905_10828"/>
<reference evidence="10" key="1">
    <citation type="submission" date="2016-10" db="EMBL/GenBank/DDBJ databases">
        <authorList>
            <person name="Varghese N."/>
            <person name="Submissions S."/>
        </authorList>
    </citation>
    <scope>NUCLEOTIDE SEQUENCE [LARGE SCALE GENOMIC DNA]</scope>
    <source>
        <strain evidence="10">DSM 46732</strain>
    </source>
</reference>
<dbReference type="GO" id="GO:0005886">
    <property type="term" value="C:plasma membrane"/>
    <property type="evidence" value="ECO:0007669"/>
    <property type="project" value="UniProtKB-SubCell"/>
</dbReference>
<feature type="transmembrane region" description="Helical" evidence="8">
    <location>
        <begin position="51"/>
        <end position="70"/>
    </location>
</feature>
<evidence type="ECO:0000256" key="7">
    <source>
        <dbReference type="RuleBase" id="RU003942"/>
    </source>
</evidence>
<dbReference type="RefSeq" id="WP_092602116.1">
    <property type="nucleotide sequence ID" value="NZ_FNJR01000008.1"/>
</dbReference>
<sequence length="139" mass="14633">MTTSATHSETAPASTPERDARPWIVLLTAGLFEIGYAVSTGGSEGFTELSWSISAGVFFLLTVFTLTLALKSIDVGIGYAIWTGIGSSGAAVVSSFVLDETLTTTRVMWLALIIAGVVWIKLASSPKLAESSETARTRT</sequence>
<evidence type="ECO:0000256" key="2">
    <source>
        <dbReference type="ARBA" id="ARBA00022448"/>
    </source>
</evidence>
<name>A0A1H0V6P9_9ACTN</name>
<dbReference type="EMBL" id="FNJR01000008">
    <property type="protein sequence ID" value="SDP73858.1"/>
    <property type="molecule type" value="Genomic_DNA"/>
</dbReference>
<feature type="transmembrane region" description="Helical" evidence="8">
    <location>
        <begin position="20"/>
        <end position="39"/>
    </location>
</feature>
<dbReference type="Proteomes" id="UP000199497">
    <property type="component" value="Unassembled WGS sequence"/>
</dbReference>
<dbReference type="InterPro" id="IPR037185">
    <property type="entry name" value="EmrE-like"/>
</dbReference>
<dbReference type="GO" id="GO:0022857">
    <property type="term" value="F:transmembrane transporter activity"/>
    <property type="evidence" value="ECO:0007669"/>
    <property type="project" value="InterPro"/>
</dbReference>
<evidence type="ECO:0000256" key="6">
    <source>
        <dbReference type="ARBA" id="ARBA00023136"/>
    </source>
</evidence>
<feature type="transmembrane region" description="Helical" evidence="8">
    <location>
        <begin position="77"/>
        <end position="98"/>
    </location>
</feature>
<dbReference type="InterPro" id="IPR000390">
    <property type="entry name" value="Small_drug/metabolite_transptr"/>
</dbReference>
<feature type="transmembrane region" description="Helical" evidence="8">
    <location>
        <begin position="104"/>
        <end position="122"/>
    </location>
</feature>
<evidence type="ECO:0000256" key="4">
    <source>
        <dbReference type="ARBA" id="ARBA00022692"/>
    </source>
</evidence>
<evidence type="ECO:0000256" key="3">
    <source>
        <dbReference type="ARBA" id="ARBA00022475"/>
    </source>
</evidence>
<comment type="subcellular location">
    <subcellularLocation>
        <location evidence="1 7">Cell membrane</location>
        <topology evidence="1 7">Multi-pass membrane protein</topology>
    </subcellularLocation>
</comment>
<evidence type="ECO:0000256" key="8">
    <source>
        <dbReference type="SAM" id="Phobius"/>
    </source>
</evidence>
<evidence type="ECO:0000313" key="10">
    <source>
        <dbReference type="Proteomes" id="UP000199497"/>
    </source>
</evidence>
<evidence type="ECO:0000313" key="9">
    <source>
        <dbReference type="EMBL" id="SDP73858.1"/>
    </source>
</evidence>
<evidence type="ECO:0000256" key="1">
    <source>
        <dbReference type="ARBA" id="ARBA00004651"/>
    </source>
</evidence>
<organism evidence="9 10">
    <name type="scientific">Actinopolyspora xinjiangensis</name>
    <dbReference type="NCBI Taxonomy" id="405564"/>
    <lineage>
        <taxon>Bacteria</taxon>
        <taxon>Bacillati</taxon>
        <taxon>Actinomycetota</taxon>
        <taxon>Actinomycetes</taxon>
        <taxon>Actinopolysporales</taxon>
        <taxon>Actinopolysporaceae</taxon>
        <taxon>Actinopolyspora</taxon>
    </lineage>
</organism>
<dbReference type="PANTHER" id="PTHR30561:SF0">
    <property type="entry name" value="GUANIDINIUM EXPORTER"/>
    <property type="match status" value="1"/>
</dbReference>
<keyword evidence="4 7" id="KW-0812">Transmembrane</keyword>
<accession>A0A1H0V6P9</accession>
<proteinExistence type="inferred from homology"/>
<dbReference type="OrthoDB" id="21828at2"/>
<keyword evidence="2" id="KW-0813">Transport</keyword>
<evidence type="ECO:0000256" key="5">
    <source>
        <dbReference type="ARBA" id="ARBA00022989"/>
    </source>
</evidence>
<dbReference type="Gene3D" id="1.10.3730.20">
    <property type="match status" value="1"/>
</dbReference>
<keyword evidence="6 8" id="KW-0472">Membrane</keyword>
<dbReference type="InterPro" id="IPR045324">
    <property type="entry name" value="Small_multidrug_res"/>
</dbReference>